<gene>
    <name evidence="3" type="ORF">V8G54_011156</name>
</gene>
<feature type="transmembrane region" description="Helical" evidence="1">
    <location>
        <begin position="47"/>
        <end position="70"/>
    </location>
</feature>
<keyword evidence="1" id="KW-0472">Membrane</keyword>
<protein>
    <recommendedName>
        <fullName evidence="5">Secreted protein</fullName>
    </recommendedName>
</protein>
<keyword evidence="1" id="KW-1133">Transmembrane helix</keyword>
<feature type="chain" id="PRO_5042842909" description="Secreted protein" evidence="2">
    <location>
        <begin position="24"/>
        <end position="107"/>
    </location>
</feature>
<keyword evidence="2" id="KW-0732">Signal</keyword>
<dbReference type="Proteomes" id="UP001374535">
    <property type="component" value="Chromosome 4"/>
</dbReference>
<keyword evidence="1" id="KW-0812">Transmembrane</keyword>
<evidence type="ECO:0000313" key="4">
    <source>
        <dbReference type="Proteomes" id="UP001374535"/>
    </source>
</evidence>
<sequence length="107" mass="11979">MRISPNLRSFYLLMLCCQYVVTAYNQRCGAASSPSSESLLVSAQPLYSFHFIGVASFFLTKITILSTIVLRHHLILLSILVTPTMKDVFGASFFTINKSEDPLKIFP</sequence>
<dbReference type="AlphaFoldDB" id="A0AAQ3NNA6"/>
<keyword evidence="4" id="KW-1185">Reference proteome</keyword>
<reference evidence="3 4" key="1">
    <citation type="journal article" date="2023" name="Life. Sci Alliance">
        <title>Evolutionary insights into 3D genome organization and epigenetic landscape of Vigna mungo.</title>
        <authorList>
            <person name="Junaid A."/>
            <person name="Singh B."/>
            <person name="Bhatia S."/>
        </authorList>
    </citation>
    <scope>NUCLEOTIDE SEQUENCE [LARGE SCALE GENOMIC DNA]</scope>
    <source>
        <strain evidence="3">Urdbean</strain>
    </source>
</reference>
<dbReference type="EMBL" id="CP144697">
    <property type="protein sequence ID" value="WVZ13590.1"/>
    <property type="molecule type" value="Genomic_DNA"/>
</dbReference>
<evidence type="ECO:0000256" key="2">
    <source>
        <dbReference type="SAM" id="SignalP"/>
    </source>
</evidence>
<evidence type="ECO:0000256" key="1">
    <source>
        <dbReference type="SAM" id="Phobius"/>
    </source>
</evidence>
<proteinExistence type="predicted"/>
<feature type="signal peptide" evidence="2">
    <location>
        <begin position="1"/>
        <end position="23"/>
    </location>
</feature>
<evidence type="ECO:0008006" key="5">
    <source>
        <dbReference type="Google" id="ProtNLM"/>
    </source>
</evidence>
<accession>A0AAQ3NNA6</accession>
<organism evidence="3 4">
    <name type="scientific">Vigna mungo</name>
    <name type="common">Black gram</name>
    <name type="synonym">Phaseolus mungo</name>
    <dbReference type="NCBI Taxonomy" id="3915"/>
    <lineage>
        <taxon>Eukaryota</taxon>
        <taxon>Viridiplantae</taxon>
        <taxon>Streptophyta</taxon>
        <taxon>Embryophyta</taxon>
        <taxon>Tracheophyta</taxon>
        <taxon>Spermatophyta</taxon>
        <taxon>Magnoliopsida</taxon>
        <taxon>eudicotyledons</taxon>
        <taxon>Gunneridae</taxon>
        <taxon>Pentapetalae</taxon>
        <taxon>rosids</taxon>
        <taxon>fabids</taxon>
        <taxon>Fabales</taxon>
        <taxon>Fabaceae</taxon>
        <taxon>Papilionoideae</taxon>
        <taxon>50 kb inversion clade</taxon>
        <taxon>NPAAA clade</taxon>
        <taxon>indigoferoid/millettioid clade</taxon>
        <taxon>Phaseoleae</taxon>
        <taxon>Vigna</taxon>
    </lineage>
</organism>
<name>A0AAQ3NNA6_VIGMU</name>
<evidence type="ECO:0000313" key="3">
    <source>
        <dbReference type="EMBL" id="WVZ13590.1"/>
    </source>
</evidence>